<dbReference type="GO" id="GO:0031012">
    <property type="term" value="C:extracellular matrix"/>
    <property type="evidence" value="ECO:0007669"/>
    <property type="project" value="InterPro"/>
</dbReference>
<feature type="binding site" evidence="11">
    <location>
        <position position="207"/>
    </location>
    <ligand>
        <name>Ca(2+)</name>
        <dbReference type="ChEBI" id="CHEBI:29108"/>
        <label>3</label>
    </ligand>
</feature>
<dbReference type="FunFam" id="2.110.10.10:FF:000030">
    <property type="entry name" value="Uncharacterized protein"/>
    <property type="match status" value="1"/>
</dbReference>
<feature type="repeat" description="Hemopexin" evidence="13">
    <location>
        <begin position="289"/>
        <end position="335"/>
    </location>
</feature>
<feature type="binding site" evidence="11">
    <location>
        <position position="243"/>
    </location>
    <ligand>
        <name>Zn(2+)</name>
        <dbReference type="ChEBI" id="CHEBI:29105"/>
        <label>2</label>
        <note>catalytic</note>
    </ligand>
</feature>
<dbReference type="CDD" id="cd00094">
    <property type="entry name" value="HX"/>
    <property type="match status" value="1"/>
</dbReference>
<dbReference type="GO" id="GO:0030574">
    <property type="term" value="P:collagen catabolic process"/>
    <property type="evidence" value="ECO:0000318"/>
    <property type="project" value="GO_Central"/>
</dbReference>
<evidence type="ECO:0000259" key="16">
    <source>
        <dbReference type="SMART" id="SM00235"/>
    </source>
</evidence>
<dbReference type="SMART" id="SM00235">
    <property type="entry name" value="ZnMc"/>
    <property type="match status" value="1"/>
</dbReference>
<keyword evidence="18" id="KW-1185">Reference proteome</keyword>
<dbReference type="FunFam" id="3.40.390.10:FF:000068">
    <property type="entry name" value="Predicted protein"/>
    <property type="match status" value="1"/>
</dbReference>
<evidence type="ECO:0000256" key="8">
    <source>
        <dbReference type="ARBA" id="ARBA00023145"/>
    </source>
</evidence>
<evidence type="ECO:0000256" key="7">
    <source>
        <dbReference type="ARBA" id="ARBA00023049"/>
    </source>
</evidence>
<dbReference type="InterPro" id="IPR021190">
    <property type="entry name" value="Pept_M10A"/>
</dbReference>
<dbReference type="EnsemblMetazoa" id="XM_030980002">
    <property type="protein sequence ID" value="XP_030835862"/>
    <property type="gene ID" value="LOC105441790"/>
</dbReference>
<reference evidence="18" key="1">
    <citation type="submission" date="2015-02" db="EMBL/GenBank/DDBJ databases">
        <title>Genome sequencing for Strongylocentrotus purpuratus.</title>
        <authorList>
            <person name="Murali S."/>
            <person name="Liu Y."/>
            <person name="Vee V."/>
            <person name="English A."/>
            <person name="Wang M."/>
            <person name="Skinner E."/>
            <person name="Han Y."/>
            <person name="Muzny D.M."/>
            <person name="Worley K.C."/>
            <person name="Gibbs R.A."/>
        </authorList>
    </citation>
    <scope>NUCLEOTIDE SEQUENCE</scope>
</reference>
<accession>A0A7M7NHH9</accession>
<comment type="cofactor">
    <cofactor evidence="11">
        <name>Ca(2+)</name>
        <dbReference type="ChEBI" id="CHEBI:29108"/>
    </cofactor>
    <text evidence="11">Can bind about 5 Ca(2+) ions per subunit.</text>
</comment>
<comment type="similarity">
    <text evidence="1">Belongs to the peptidase M10A family.</text>
</comment>
<feature type="domain" description="Peptidase metallopeptidase" evidence="16">
    <location>
        <begin position="108"/>
        <end position="270"/>
    </location>
</feature>
<keyword evidence="8" id="KW-0865">Zymogen</keyword>
<evidence type="ECO:0000256" key="4">
    <source>
        <dbReference type="ARBA" id="ARBA00022737"/>
    </source>
</evidence>
<keyword evidence="6 10" id="KW-0862">Zinc</keyword>
<dbReference type="GO" id="GO:0008270">
    <property type="term" value="F:zinc ion binding"/>
    <property type="evidence" value="ECO:0007669"/>
    <property type="project" value="InterPro"/>
</dbReference>
<dbReference type="OrthoDB" id="406838at2759"/>
<dbReference type="InterPro" id="IPR033739">
    <property type="entry name" value="M10A_MMP"/>
</dbReference>
<feature type="binding site" evidence="11">
    <location>
        <position position="202"/>
    </location>
    <ligand>
        <name>Zn(2+)</name>
        <dbReference type="ChEBI" id="CHEBI:29105"/>
        <label>1</label>
    </ligand>
</feature>
<dbReference type="InterPro" id="IPR018487">
    <property type="entry name" value="Hemopexin-like_repeat"/>
</dbReference>
<feature type="binding site" evidence="11">
    <location>
        <position position="204"/>
    </location>
    <ligand>
        <name>Ca(2+)</name>
        <dbReference type="ChEBI" id="CHEBI:29108"/>
        <label>3</label>
    </ligand>
</feature>
<dbReference type="InParanoid" id="A0A7M7NHH9"/>
<dbReference type="GO" id="GO:0004222">
    <property type="term" value="F:metalloendopeptidase activity"/>
    <property type="evidence" value="ECO:0000318"/>
    <property type="project" value="GO_Central"/>
</dbReference>
<feature type="binding site" evidence="10">
    <location>
        <position position="229"/>
    </location>
    <ligand>
        <name>Zn(2+)</name>
        <dbReference type="ChEBI" id="CHEBI:29105"/>
        <label>2</label>
        <note>catalytic</note>
    </ligand>
</feature>
<feature type="binding site" evidence="11">
    <location>
        <position position="200"/>
    </location>
    <ligand>
        <name>Ca(2+)</name>
        <dbReference type="ChEBI" id="CHEBI:29108"/>
        <label>2</label>
    </ligand>
</feature>
<evidence type="ECO:0000256" key="6">
    <source>
        <dbReference type="ARBA" id="ARBA00022833"/>
    </source>
</evidence>
<reference evidence="17" key="2">
    <citation type="submission" date="2021-01" db="UniProtKB">
        <authorList>
            <consortium name="EnsemblMetazoa"/>
        </authorList>
    </citation>
    <scope>IDENTIFICATION</scope>
</reference>
<feature type="binding site" evidence="11">
    <location>
        <position position="342"/>
    </location>
    <ligand>
        <name>Ca(2+)</name>
        <dbReference type="ChEBI" id="CHEBI:29108"/>
        <label>5</label>
    </ligand>
</feature>
<dbReference type="InterPro" id="IPR000585">
    <property type="entry name" value="Hemopexin-like_dom"/>
</dbReference>
<feature type="binding site" evidence="11">
    <location>
        <position position="198"/>
    </location>
    <ligand>
        <name>Ca(2+)</name>
        <dbReference type="ChEBI" id="CHEBI:29108"/>
        <label>2</label>
    </ligand>
</feature>
<keyword evidence="5" id="KW-0378">Hydrolase</keyword>
<feature type="binding site" evidence="11">
    <location>
        <position position="430"/>
    </location>
    <ligand>
        <name>Ca(2+)</name>
        <dbReference type="ChEBI" id="CHEBI:29108"/>
        <label>4</label>
    </ligand>
</feature>
<dbReference type="GO" id="GO:0005615">
    <property type="term" value="C:extracellular space"/>
    <property type="evidence" value="ECO:0000318"/>
    <property type="project" value="GO_Central"/>
</dbReference>
<feature type="binding site" evidence="11">
    <location>
        <position position="386"/>
    </location>
    <ligand>
        <name>Ca(2+)</name>
        <dbReference type="ChEBI" id="CHEBI:29108"/>
        <label>5</label>
    </ligand>
</feature>
<feature type="binding site" evidence="11">
    <location>
        <position position="161"/>
    </location>
    <ligand>
        <name>Ca(2+)</name>
        <dbReference type="ChEBI" id="CHEBI:29108"/>
        <label>2</label>
    </ligand>
</feature>
<dbReference type="KEGG" id="spu:105441790"/>
<dbReference type="FunFam" id="2.110.10.10:FF:000026">
    <property type="entry name" value="Uncharacterized protein"/>
    <property type="match status" value="1"/>
</dbReference>
<keyword evidence="2" id="KW-0645">Protease</keyword>
<keyword evidence="15" id="KW-0732">Signal</keyword>
<feature type="binding site" evidence="11">
    <location>
        <position position="195"/>
    </location>
    <ligand>
        <name>Ca(2+)</name>
        <dbReference type="ChEBI" id="CHEBI:29108"/>
        <label>2</label>
    </ligand>
</feature>
<dbReference type="PROSITE" id="PS51642">
    <property type="entry name" value="HEMOPEXIN_2"/>
    <property type="match status" value="3"/>
</dbReference>
<feature type="repeat" description="Hemopexin" evidence="13">
    <location>
        <begin position="426"/>
        <end position="473"/>
    </location>
</feature>
<feature type="binding site" evidence="11">
    <location>
        <position position="188"/>
    </location>
    <ligand>
        <name>Zn(2+)</name>
        <dbReference type="ChEBI" id="CHEBI:29105"/>
        <label>1</label>
    </ligand>
</feature>
<dbReference type="InterPro" id="IPR024079">
    <property type="entry name" value="MetalloPept_cat_dom_sf"/>
</dbReference>
<dbReference type="SUPFAM" id="SSF47090">
    <property type="entry name" value="PGBD-like"/>
    <property type="match status" value="1"/>
</dbReference>
<evidence type="ECO:0000256" key="11">
    <source>
        <dbReference type="PIRSR" id="PIRSR621190-2"/>
    </source>
</evidence>
<dbReference type="InterPro" id="IPR006026">
    <property type="entry name" value="Peptidase_Metallo"/>
</dbReference>
<feature type="repeat" description="Hemopexin" evidence="13">
    <location>
        <begin position="336"/>
        <end position="380"/>
    </location>
</feature>
<feature type="binding site" evidence="11">
    <location>
        <position position="180"/>
    </location>
    <ligand>
        <name>Ca(2+)</name>
        <dbReference type="ChEBI" id="CHEBI:29108"/>
        <label>3</label>
    </ligand>
</feature>
<feature type="region of interest" description="Disordered" evidence="14">
    <location>
        <begin position="267"/>
        <end position="287"/>
    </location>
</feature>
<dbReference type="PIRSF" id="PIRSF001191">
    <property type="entry name" value="Peptidase_M10A_matrix"/>
    <property type="match status" value="1"/>
</dbReference>
<proteinExistence type="inferred from homology"/>
<dbReference type="Pfam" id="PF00413">
    <property type="entry name" value="Peptidase_M10"/>
    <property type="match status" value="1"/>
</dbReference>
<evidence type="ECO:0000256" key="5">
    <source>
        <dbReference type="ARBA" id="ARBA00022801"/>
    </source>
</evidence>
<feature type="modified residue" description="Phosphotyrosine; by PKDCC" evidence="12">
    <location>
        <position position="369"/>
    </location>
</feature>
<feature type="binding site" evidence="11">
    <location>
        <position position="207"/>
    </location>
    <ligand>
        <name>Ca(2+)</name>
        <dbReference type="ChEBI" id="CHEBI:29108"/>
        <label>1</label>
    </ligand>
</feature>
<keyword evidence="4" id="KW-0677">Repeat</keyword>
<evidence type="ECO:0000313" key="18">
    <source>
        <dbReference type="Proteomes" id="UP000007110"/>
    </source>
</evidence>
<dbReference type="SUPFAM" id="SSF50923">
    <property type="entry name" value="Hemopexin-like domain"/>
    <property type="match status" value="1"/>
</dbReference>
<organism evidence="17 18">
    <name type="scientific">Strongylocentrotus purpuratus</name>
    <name type="common">Purple sea urchin</name>
    <dbReference type="NCBI Taxonomy" id="7668"/>
    <lineage>
        <taxon>Eukaryota</taxon>
        <taxon>Metazoa</taxon>
        <taxon>Echinodermata</taxon>
        <taxon>Eleutherozoa</taxon>
        <taxon>Echinozoa</taxon>
        <taxon>Echinoidea</taxon>
        <taxon>Euechinoidea</taxon>
        <taxon>Echinacea</taxon>
        <taxon>Camarodonta</taxon>
        <taxon>Echinidea</taxon>
        <taxon>Strongylocentrotidae</taxon>
        <taxon>Strongylocentrotus</taxon>
    </lineage>
</organism>
<dbReference type="SUPFAM" id="SSF55486">
    <property type="entry name" value="Metalloproteases ('zincins'), catalytic domain"/>
    <property type="match status" value="1"/>
</dbReference>
<dbReference type="RefSeq" id="XP_030835862.1">
    <property type="nucleotide sequence ID" value="XM_030980002.1"/>
</dbReference>
<feature type="active site" evidence="9">
    <location>
        <position position="226"/>
    </location>
</feature>
<dbReference type="OMA" id="IFAANEH"/>
<dbReference type="AlphaFoldDB" id="A0A7M7NHH9"/>
<dbReference type="InterPro" id="IPR036375">
    <property type="entry name" value="Hemopexin-like_dom_sf"/>
</dbReference>
<feature type="binding site" evidence="11">
    <location>
        <position position="171"/>
    </location>
    <ligand>
        <name>Zn(2+)</name>
        <dbReference type="ChEBI" id="CHEBI:29105"/>
        <label>1</label>
    </ligand>
</feature>
<feature type="binding site" evidence="11">
    <location>
        <position position="181"/>
    </location>
    <ligand>
        <name>Ca(2+)</name>
        <dbReference type="ChEBI" id="CHEBI:29108"/>
        <label>3</label>
    </ligand>
</feature>
<evidence type="ECO:0000256" key="15">
    <source>
        <dbReference type="SAM" id="SignalP"/>
    </source>
</evidence>
<sequence length="520" mass="58630">MMPRLVVLLLGCCLAAVGSMAAEQIETQDQIWEFMKKYGYIMEDDMVNGMPKDEETKTKSIIYFQKMGNMTMTGTLDEESMELMNTPRCGMTDMESDADMVRRKRYALGPRWTKTDLTWNVLQDSDDLSRADVERIMERAFKAWSDVSTLTFRKVTTNEPDIKIIFAANEHGDGFNARFDGSGGVLAHAYFPTSNLIGGDAHFDEDETYTDGTSSGINLFQVAAHEFGHSLGLRHSDVQDALMYPYYRGYVANFQLHRDDIAGIQAQYGEGNGQPEEPDTPSTPLDNCMPQISWATRTRDGSAYFANETHVFRRASNNMIPAGYPKMIGDEFPGLPTDLDAAFYYSPYTYFFKGSQYWRFRNRAMAGTYPRPLSDWQGLPNDLDSAYVWTRNGGIYFTKGNQYYRYNRGVSSYYPQPLSRWGGLPSDGVDAAFRYNNGYTYFFKGSEYYRFNDRNINVASGYPRNTAIQWLGCDPNELFLGPTADTGGDATADTGGDATVMVPSMVAVFFSALSALYYAF</sequence>
<name>A0A7M7NHH9_STRPU</name>
<feature type="binding site" evidence="10">
    <location>
        <position position="225"/>
    </location>
    <ligand>
        <name>Zn(2+)</name>
        <dbReference type="ChEBI" id="CHEBI:29105"/>
        <label>2</label>
        <note>catalytic</note>
    </ligand>
</feature>
<evidence type="ECO:0000256" key="9">
    <source>
        <dbReference type="PIRSR" id="PIRSR001191-1"/>
    </source>
</evidence>
<evidence type="ECO:0000256" key="14">
    <source>
        <dbReference type="SAM" id="MobiDB-lite"/>
    </source>
</evidence>
<feature type="binding site" evidence="11">
    <location>
        <position position="127"/>
    </location>
    <ligand>
        <name>Ca(2+)</name>
        <dbReference type="ChEBI" id="CHEBI:29108"/>
        <label>1</label>
    </ligand>
</feature>
<feature type="binding site" evidence="11">
    <location>
        <position position="340"/>
    </location>
    <ligand>
        <name>Ca(2+)</name>
        <dbReference type="ChEBI" id="CHEBI:29108"/>
        <label>4</label>
    </ligand>
</feature>
<comment type="cofactor">
    <cofactor evidence="11">
        <name>Zn(2+)</name>
        <dbReference type="ChEBI" id="CHEBI:29105"/>
    </cofactor>
    <text evidence="11">Binds 2 Zn(2+) ions per subunit.</text>
</comment>
<dbReference type="Pfam" id="PF00045">
    <property type="entry name" value="Hemopexin"/>
    <property type="match status" value="3"/>
</dbReference>
<dbReference type="Gene3D" id="2.110.10.10">
    <property type="entry name" value="Hemopexin-like domain"/>
    <property type="match status" value="2"/>
</dbReference>
<evidence type="ECO:0000256" key="1">
    <source>
        <dbReference type="ARBA" id="ARBA00010370"/>
    </source>
</evidence>
<dbReference type="InterPro" id="IPR001818">
    <property type="entry name" value="Pept_M10_metallopeptidase"/>
</dbReference>
<dbReference type="Proteomes" id="UP000007110">
    <property type="component" value="Unassembled WGS sequence"/>
</dbReference>
<dbReference type="GO" id="GO:0006508">
    <property type="term" value="P:proteolysis"/>
    <property type="evidence" value="ECO:0007669"/>
    <property type="project" value="UniProtKB-KW"/>
</dbReference>
<feature type="binding site" evidence="10">
    <location>
        <position position="235"/>
    </location>
    <ligand>
        <name>Zn(2+)</name>
        <dbReference type="ChEBI" id="CHEBI:29105"/>
        <label>2</label>
        <note>catalytic</note>
    </ligand>
</feature>
<feature type="chain" id="PRO_5029760539" description="Peptidase metallopeptidase domain-containing protein" evidence="15">
    <location>
        <begin position="22"/>
        <end position="520"/>
    </location>
</feature>
<evidence type="ECO:0000256" key="10">
    <source>
        <dbReference type="PIRSR" id="PIRSR001191-2"/>
    </source>
</evidence>
<dbReference type="PANTHER" id="PTHR10201:SF294">
    <property type="entry name" value="MATRIX METALLOPROTEINASE 16"/>
    <property type="match status" value="1"/>
</dbReference>
<dbReference type="CDD" id="cd04278">
    <property type="entry name" value="ZnMc_MMP"/>
    <property type="match status" value="1"/>
</dbReference>
<protein>
    <recommendedName>
        <fullName evidence="16">Peptidase metallopeptidase domain-containing protein</fullName>
    </recommendedName>
</protein>
<dbReference type="SMART" id="SM00120">
    <property type="entry name" value="HX"/>
    <property type="match status" value="4"/>
</dbReference>
<evidence type="ECO:0000256" key="3">
    <source>
        <dbReference type="ARBA" id="ARBA00022723"/>
    </source>
</evidence>
<keyword evidence="3 10" id="KW-0479">Metal-binding</keyword>
<keyword evidence="11" id="KW-0106">Calcium</keyword>
<evidence type="ECO:0000313" key="17">
    <source>
        <dbReference type="EnsemblMetazoa" id="XP_030835862"/>
    </source>
</evidence>
<dbReference type="GeneID" id="105441790"/>
<feature type="signal peptide" evidence="15">
    <location>
        <begin position="1"/>
        <end position="21"/>
    </location>
</feature>
<dbReference type="PANTHER" id="PTHR10201">
    <property type="entry name" value="MATRIX METALLOPROTEINASE"/>
    <property type="match status" value="1"/>
</dbReference>
<dbReference type="InterPro" id="IPR036365">
    <property type="entry name" value="PGBD-like_sf"/>
</dbReference>
<feature type="binding site" description="in inhibited form" evidence="11">
    <location>
        <position position="89"/>
    </location>
    <ligand>
        <name>Zn(2+)</name>
        <dbReference type="ChEBI" id="CHEBI:29105"/>
        <label>2</label>
        <note>catalytic</note>
    </ligand>
</feature>
<evidence type="ECO:0000256" key="2">
    <source>
        <dbReference type="ARBA" id="ARBA00022670"/>
    </source>
</evidence>
<dbReference type="Gene3D" id="3.40.390.10">
    <property type="entry name" value="Collagenase (Catalytic Domain)"/>
    <property type="match status" value="1"/>
</dbReference>
<keyword evidence="7" id="KW-0482">Metalloprotease</keyword>
<evidence type="ECO:0000256" key="12">
    <source>
        <dbReference type="PIRSR" id="PIRSR621190-4"/>
    </source>
</evidence>
<evidence type="ECO:0000256" key="13">
    <source>
        <dbReference type="PROSITE-ProRule" id="PRU01011"/>
    </source>
</evidence>
<feature type="binding site" evidence="11">
    <location>
        <position position="173"/>
    </location>
    <ligand>
        <name>Zn(2+)</name>
        <dbReference type="ChEBI" id="CHEBI:29105"/>
        <label>1</label>
    </ligand>
</feature>
<dbReference type="GO" id="GO:0030198">
    <property type="term" value="P:extracellular matrix organization"/>
    <property type="evidence" value="ECO:0000318"/>
    <property type="project" value="GO_Central"/>
</dbReference>
<dbReference type="PRINTS" id="PR00138">
    <property type="entry name" value="MATRIXIN"/>
</dbReference>